<feature type="transmembrane region" description="Helical" evidence="7">
    <location>
        <begin position="102"/>
        <end position="126"/>
    </location>
</feature>
<feature type="transmembrane region" description="Helical" evidence="7">
    <location>
        <begin position="164"/>
        <end position="182"/>
    </location>
</feature>
<feature type="transmembrane region" description="Helical" evidence="7">
    <location>
        <begin position="194"/>
        <end position="215"/>
    </location>
</feature>
<evidence type="ECO:0000256" key="5">
    <source>
        <dbReference type="ARBA" id="ARBA00022989"/>
    </source>
</evidence>
<evidence type="ECO:0000313" key="8">
    <source>
        <dbReference type="EMBL" id="BAR43500.1"/>
    </source>
</evidence>
<evidence type="ECO:0000256" key="4">
    <source>
        <dbReference type="ARBA" id="ARBA00022692"/>
    </source>
</evidence>
<keyword evidence="5 7" id="KW-1133">Transmembrane helix</keyword>
<dbReference type="PANTHER" id="PTHR14233">
    <property type="entry name" value="DUF914-RELATED"/>
    <property type="match status" value="1"/>
</dbReference>
<evidence type="ECO:0008006" key="9">
    <source>
        <dbReference type="Google" id="ProtNLM"/>
    </source>
</evidence>
<feature type="transmembrane region" description="Helical" evidence="7">
    <location>
        <begin position="20"/>
        <end position="42"/>
    </location>
</feature>
<evidence type="ECO:0000256" key="1">
    <source>
        <dbReference type="ARBA" id="ARBA00004141"/>
    </source>
</evidence>
<evidence type="ECO:0000256" key="3">
    <source>
        <dbReference type="ARBA" id="ARBA00022448"/>
    </source>
</evidence>
<feature type="transmembrane region" description="Helical" evidence="7">
    <location>
        <begin position="133"/>
        <end position="152"/>
    </location>
</feature>
<name>A0A0E4B5K7_PERFR</name>
<dbReference type="Pfam" id="PF06027">
    <property type="entry name" value="SLC35F"/>
    <property type="match status" value="1"/>
</dbReference>
<keyword evidence="4 7" id="KW-0812">Transmembrane</keyword>
<reference evidence="8" key="1">
    <citation type="submission" date="2015-04" db="EMBL/GenBank/DDBJ databases">
        <title>A membrane protein of Perilla frutescens.</title>
        <authorList>
            <person name="Yamazaki M."/>
        </authorList>
    </citation>
    <scope>NUCLEOTIDE SEQUENCE</scope>
</reference>
<dbReference type="InterPro" id="IPR037185">
    <property type="entry name" value="EmrE-like"/>
</dbReference>
<dbReference type="GO" id="GO:0022857">
    <property type="term" value="F:transmembrane transporter activity"/>
    <property type="evidence" value="ECO:0007669"/>
    <property type="project" value="InterPro"/>
</dbReference>
<evidence type="ECO:0000256" key="6">
    <source>
        <dbReference type="ARBA" id="ARBA00023136"/>
    </source>
</evidence>
<evidence type="ECO:0000256" key="2">
    <source>
        <dbReference type="ARBA" id="ARBA00007863"/>
    </source>
</evidence>
<feature type="transmembrane region" description="Helical" evidence="7">
    <location>
        <begin position="48"/>
        <end position="70"/>
    </location>
</feature>
<feature type="transmembrane region" description="Helical" evidence="7">
    <location>
        <begin position="284"/>
        <end position="301"/>
    </location>
</feature>
<dbReference type="AlphaFoldDB" id="A0A0E4B5K7"/>
<evidence type="ECO:0000256" key="7">
    <source>
        <dbReference type="SAM" id="Phobius"/>
    </source>
</evidence>
<feature type="transmembrane region" description="Helical" evidence="7">
    <location>
        <begin position="230"/>
        <end position="251"/>
    </location>
</feature>
<keyword evidence="6 7" id="KW-0472">Membrane</keyword>
<dbReference type="SUPFAM" id="SSF103481">
    <property type="entry name" value="Multidrug resistance efflux transporter EmrE"/>
    <property type="match status" value="1"/>
</dbReference>
<comment type="similarity">
    <text evidence="2">Belongs to the SLC35F solute transporter family.</text>
</comment>
<proteinExistence type="evidence at transcript level"/>
<feature type="transmembrane region" description="Helical" evidence="7">
    <location>
        <begin position="258"/>
        <end position="278"/>
    </location>
</feature>
<dbReference type="InterPro" id="IPR009262">
    <property type="entry name" value="SLC35_F1/F2/F6"/>
</dbReference>
<protein>
    <recommendedName>
        <fullName evidence="9">Solute carrier family 35 member F1</fullName>
    </recommendedName>
</protein>
<comment type="subcellular location">
    <subcellularLocation>
        <location evidence="1">Membrane</location>
        <topology evidence="1">Multi-pass membrane protein</topology>
    </subcellularLocation>
</comment>
<keyword evidence="3" id="KW-0813">Transport</keyword>
<feature type="transmembrane region" description="Helical" evidence="7">
    <location>
        <begin position="79"/>
        <end position="96"/>
    </location>
</feature>
<dbReference type="InterPro" id="IPR052221">
    <property type="entry name" value="SLC35F_Transporter"/>
</dbReference>
<dbReference type="EMBL" id="LC042106">
    <property type="protein sequence ID" value="BAR43500.1"/>
    <property type="molecule type" value="mRNA"/>
</dbReference>
<dbReference type="GO" id="GO:0016020">
    <property type="term" value="C:membrane"/>
    <property type="evidence" value="ECO:0007669"/>
    <property type="project" value="UniProtKB-SubCell"/>
</dbReference>
<accession>A0A0E4B5K7</accession>
<sequence>MSSSSSRRWRENEGMRRTLLGLGLGQLVSFDLAIMTFSASLVSTTVDAPLTMSFTTYTVVALLYGTILLYRRHKFLVPWYWYALLGFVDVHGNYLVNKAFELTSITSVSILDCWTIVWSIIFTWMFLGTKYSVYQFVGAAICVGGLLLVLLSDSGVTAAGSNPLLGDFLVITGSILFTLSTVGQEYCVKRKDRIEVVAMIGVFGMLISATEITVLERNALSSMQWSTGLLAAYVVYALSSFLFCTLTPFLLKMSGAAFFNLSMLTSDMWAVAIRTFIYNQEVDWLYYLAFCLVVVGIFIYTKTEKDPNNTRALENGNLDHEYSLLEDQDDTPRKP</sequence>
<organism evidence="8">
    <name type="scientific">Perilla frutescens var. crispa</name>
    <dbReference type="NCBI Taxonomy" id="179837"/>
    <lineage>
        <taxon>Eukaryota</taxon>
        <taxon>Viridiplantae</taxon>
        <taxon>Streptophyta</taxon>
        <taxon>Embryophyta</taxon>
        <taxon>Tracheophyta</taxon>
        <taxon>Spermatophyta</taxon>
        <taxon>Magnoliopsida</taxon>
        <taxon>eudicotyledons</taxon>
        <taxon>Gunneridae</taxon>
        <taxon>Pentapetalae</taxon>
        <taxon>asterids</taxon>
        <taxon>lamiids</taxon>
        <taxon>Lamiales</taxon>
        <taxon>Lamiaceae</taxon>
        <taxon>Nepetoideae</taxon>
        <taxon>Elsholtzieae</taxon>
        <taxon>Perilla</taxon>
    </lineage>
</organism>
<dbReference type="PANTHER" id="PTHR14233:SF18">
    <property type="entry name" value="OS05G0444300 PROTEIN"/>
    <property type="match status" value="1"/>
</dbReference>